<dbReference type="Proteomes" id="UP000533429">
    <property type="component" value="Unassembled WGS sequence"/>
</dbReference>
<evidence type="ECO:0000313" key="4">
    <source>
        <dbReference type="Proteomes" id="UP000533429"/>
    </source>
</evidence>
<evidence type="ECO:0000256" key="1">
    <source>
        <dbReference type="ARBA" id="ARBA00008909"/>
    </source>
</evidence>
<organism evidence="3 4">
    <name type="scientific">Photobacterium damselae subsp. damselae</name>
    <name type="common">Listonella damsela</name>
    <dbReference type="NCBI Taxonomy" id="85581"/>
    <lineage>
        <taxon>Bacteria</taxon>
        <taxon>Pseudomonadati</taxon>
        <taxon>Pseudomonadota</taxon>
        <taxon>Gammaproteobacteria</taxon>
        <taxon>Vibrionales</taxon>
        <taxon>Vibrionaceae</taxon>
        <taxon>Photobacterium</taxon>
    </lineage>
</organism>
<evidence type="ECO:0000313" key="3">
    <source>
        <dbReference type="EMBL" id="NVP02846.1"/>
    </source>
</evidence>
<gene>
    <name evidence="3" type="ORF">HWA77_21800</name>
</gene>
<dbReference type="Pfam" id="PF01446">
    <property type="entry name" value="Rep_1"/>
    <property type="match status" value="1"/>
</dbReference>
<dbReference type="GO" id="GO:0003677">
    <property type="term" value="F:DNA binding"/>
    <property type="evidence" value="ECO:0007669"/>
    <property type="project" value="InterPro"/>
</dbReference>
<name>A0A850QW34_PHODD</name>
<feature type="non-terminal residue" evidence="3">
    <location>
        <position position="1"/>
    </location>
</feature>
<comment type="caution">
    <text evidence="3">The sequence shown here is derived from an EMBL/GenBank/DDBJ whole genome shotgun (WGS) entry which is preliminary data.</text>
</comment>
<proteinExistence type="inferred from homology"/>
<dbReference type="AlphaFoldDB" id="A0A850QW34"/>
<dbReference type="EMBL" id="JABXOR010001413">
    <property type="protein sequence ID" value="NVP02846.1"/>
    <property type="molecule type" value="Genomic_DNA"/>
</dbReference>
<accession>A0A850QW34</accession>
<evidence type="ECO:0000256" key="2">
    <source>
        <dbReference type="ARBA" id="ARBA00022705"/>
    </source>
</evidence>
<keyword evidence="2" id="KW-0235">DNA replication</keyword>
<protein>
    <submittedName>
        <fullName evidence="3">Protein rep</fullName>
    </submittedName>
</protein>
<dbReference type="GO" id="GO:0006260">
    <property type="term" value="P:DNA replication"/>
    <property type="evidence" value="ECO:0007669"/>
    <property type="project" value="UniProtKB-KW"/>
</dbReference>
<sequence>DTGEVLDTEISSKGEVVLKPDLRKSRSERWAMKSVVNRLLPKEKTAQCMVLRAPSPMGGLSDIELCKSDSLKKAFYQGLIVCGRVWTCPLCAAKISERRRIELREALEVAKTKNYAIHFVTLTFPHGISDDLNEILPKMTKAYGKLANGKYSVKSQLKSLDDKAQIHGFIRAVEVTHGKNGFHPHVHMIVFTDSGTGSSLLEYVYRKAWQRACRLSDLPVPSDQHGCTVQDGSFADEYASKWGIEDEMTKANQKRAKNKGMTPWGFLRCVVDGDNPDYPPERAESLFRVYAKAFKGKRQLYWSNGLRALLSMSKETTDEELAQKPDDERAHLLASITVEQWKAIRKAKQEANLISVAELNPSAVSLFIQNLTLEPLREGTPLRGRGCPNGFEGEHSGIDEISNRTVNYG</sequence>
<reference evidence="3 4" key="1">
    <citation type="submission" date="2020-06" db="EMBL/GenBank/DDBJ databases">
        <title>Photobacterium damselae subsp. damselae comparative genomics.</title>
        <authorList>
            <person name="Osorio C.R."/>
        </authorList>
    </citation>
    <scope>NUCLEOTIDE SEQUENCE [LARGE SCALE GENOMIC DNA]</scope>
    <source>
        <strain evidence="3 4">TW250/03</strain>
    </source>
</reference>
<comment type="similarity">
    <text evidence="1">Belongs to the Gram-positive plasmids replication protein type 1 family.</text>
</comment>
<dbReference type="InterPro" id="IPR000989">
    <property type="entry name" value="Rep"/>
</dbReference>